<protein>
    <submittedName>
        <fullName evidence="5">Uncharacterized protein</fullName>
    </submittedName>
</protein>
<evidence type="ECO:0000313" key="5">
    <source>
        <dbReference type="EMBL" id="KAK4258689.1"/>
    </source>
</evidence>
<evidence type="ECO:0000256" key="1">
    <source>
        <dbReference type="ARBA" id="ARBA00007692"/>
    </source>
</evidence>
<organism evidence="5 6">
    <name type="scientific">Acacia crassicarpa</name>
    <name type="common">northern wattle</name>
    <dbReference type="NCBI Taxonomy" id="499986"/>
    <lineage>
        <taxon>Eukaryota</taxon>
        <taxon>Viridiplantae</taxon>
        <taxon>Streptophyta</taxon>
        <taxon>Embryophyta</taxon>
        <taxon>Tracheophyta</taxon>
        <taxon>Spermatophyta</taxon>
        <taxon>Magnoliopsida</taxon>
        <taxon>eudicotyledons</taxon>
        <taxon>Gunneridae</taxon>
        <taxon>Pentapetalae</taxon>
        <taxon>rosids</taxon>
        <taxon>fabids</taxon>
        <taxon>Fabales</taxon>
        <taxon>Fabaceae</taxon>
        <taxon>Caesalpinioideae</taxon>
        <taxon>mimosoid clade</taxon>
        <taxon>Acacieae</taxon>
        <taxon>Acacia</taxon>
    </lineage>
</organism>
<proteinExistence type="inferred from homology"/>
<evidence type="ECO:0000256" key="4">
    <source>
        <dbReference type="SAM" id="MobiDB-lite"/>
    </source>
</evidence>
<comment type="similarity">
    <text evidence="1">Belongs to the mTERF family.</text>
</comment>
<dbReference type="GO" id="GO:0003676">
    <property type="term" value="F:nucleic acid binding"/>
    <property type="evidence" value="ECO:0007669"/>
    <property type="project" value="InterPro"/>
</dbReference>
<dbReference type="InterPro" id="IPR038538">
    <property type="entry name" value="MTERF_sf"/>
</dbReference>
<dbReference type="InterPro" id="IPR003690">
    <property type="entry name" value="MTERF"/>
</dbReference>
<keyword evidence="2" id="KW-0804">Transcription</keyword>
<dbReference type="Pfam" id="PF02536">
    <property type="entry name" value="mTERF"/>
    <property type="match status" value="1"/>
</dbReference>
<dbReference type="PANTHER" id="PTHR13068:SF139">
    <property type="entry name" value="TRANSCRIPTION TERMINATION FACTOR MTEF1, CHLOROPLASTIC"/>
    <property type="match status" value="1"/>
</dbReference>
<sequence>MLHSLSLSSFSHHPSRSRSLSANPNPKSTAFYLKFRTTYRENLRDLKILGVIDPQTKPNKLPLPDAVDHILATVNFLRSKGFSDADFPRLVFLCPQLFSDTFQFTDIAPVFDFLVEELPASIEESRALILRCPNILFSDVEFCLRPTLRFLRQIGVENLNRPTNLNAHLLNTRVEKLRKKITFLQSIGLSYEESANVCARYPAIFGYGLENNLLPKFEYLVKHMNRNVEELKVFPQYFGFSLEKRIIPRHLHLAQRNVQIPLKRMLMSGDEKFYAKWK</sequence>
<feature type="region of interest" description="Disordered" evidence="4">
    <location>
        <begin position="1"/>
        <end position="24"/>
    </location>
</feature>
<dbReference type="AlphaFoldDB" id="A0AAE1IYU6"/>
<evidence type="ECO:0000256" key="3">
    <source>
        <dbReference type="ARBA" id="ARBA00022946"/>
    </source>
</evidence>
<dbReference type="SMART" id="SM00733">
    <property type="entry name" value="Mterf"/>
    <property type="match status" value="5"/>
</dbReference>
<dbReference type="Gene3D" id="1.25.70.10">
    <property type="entry name" value="Transcription termination factor 3, mitochondrial"/>
    <property type="match status" value="1"/>
</dbReference>
<dbReference type="PANTHER" id="PTHR13068">
    <property type="entry name" value="CGI-12 PROTEIN-RELATED"/>
    <property type="match status" value="1"/>
</dbReference>
<comment type="caution">
    <text evidence="5">The sequence shown here is derived from an EMBL/GenBank/DDBJ whole genome shotgun (WGS) entry which is preliminary data.</text>
</comment>
<gene>
    <name evidence="5" type="ORF">QN277_005112</name>
</gene>
<dbReference type="GO" id="GO:0006353">
    <property type="term" value="P:DNA-templated transcription termination"/>
    <property type="evidence" value="ECO:0007669"/>
    <property type="project" value="UniProtKB-KW"/>
</dbReference>
<evidence type="ECO:0000313" key="6">
    <source>
        <dbReference type="Proteomes" id="UP001293593"/>
    </source>
</evidence>
<keyword evidence="2" id="KW-0805">Transcription regulation</keyword>
<keyword evidence="3" id="KW-0809">Transit peptide</keyword>
<keyword evidence="6" id="KW-1185">Reference proteome</keyword>
<accession>A0AAE1IYU6</accession>
<evidence type="ECO:0000256" key="2">
    <source>
        <dbReference type="ARBA" id="ARBA00022472"/>
    </source>
</evidence>
<feature type="compositionally biased region" description="Low complexity" evidence="4">
    <location>
        <begin position="1"/>
        <end position="21"/>
    </location>
</feature>
<reference evidence="5" key="1">
    <citation type="submission" date="2023-10" db="EMBL/GenBank/DDBJ databases">
        <title>Chromosome-level genome of the transformable northern wattle, Acacia crassicarpa.</title>
        <authorList>
            <person name="Massaro I."/>
            <person name="Sinha N.R."/>
            <person name="Poethig S."/>
            <person name="Leichty A.R."/>
        </authorList>
    </citation>
    <scope>NUCLEOTIDE SEQUENCE</scope>
    <source>
        <strain evidence="5">Acra3RX</strain>
        <tissue evidence="5">Leaf</tissue>
    </source>
</reference>
<keyword evidence="2" id="KW-0806">Transcription termination</keyword>
<name>A0AAE1IYU6_9FABA</name>
<dbReference type="EMBL" id="JAWXYG010000011">
    <property type="protein sequence ID" value="KAK4258689.1"/>
    <property type="molecule type" value="Genomic_DNA"/>
</dbReference>
<dbReference type="Proteomes" id="UP001293593">
    <property type="component" value="Unassembled WGS sequence"/>
</dbReference>